<keyword evidence="3" id="KW-1185">Reference proteome</keyword>
<evidence type="ECO:0000256" key="1">
    <source>
        <dbReference type="SAM" id="SignalP"/>
    </source>
</evidence>
<proteinExistence type="predicted"/>
<gene>
    <name evidence="2" type="ORF">PPRIM_AZ9-3.1.T0480085</name>
</gene>
<feature type="chain" id="PRO_5035761746" description="Transmembrane protein" evidence="1">
    <location>
        <begin position="21"/>
        <end position="284"/>
    </location>
</feature>
<organism evidence="2 3">
    <name type="scientific">Paramecium primaurelia</name>
    <dbReference type="NCBI Taxonomy" id="5886"/>
    <lineage>
        <taxon>Eukaryota</taxon>
        <taxon>Sar</taxon>
        <taxon>Alveolata</taxon>
        <taxon>Ciliophora</taxon>
        <taxon>Intramacronucleata</taxon>
        <taxon>Oligohymenophorea</taxon>
        <taxon>Peniculida</taxon>
        <taxon>Parameciidae</taxon>
        <taxon>Paramecium</taxon>
    </lineage>
</organism>
<dbReference type="AlphaFoldDB" id="A0A8S1M979"/>
<protein>
    <recommendedName>
        <fullName evidence="4">Transmembrane protein</fullName>
    </recommendedName>
</protein>
<comment type="caution">
    <text evidence="2">The sequence shown here is derived from an EMBL/GenBank/DDBJ whole genome shotgun (WGS) entry which is preliminary data.</text>
</comment>
<dbReference type="EMBL" id="CAJJDM010000048">
    <property type="protein sequence ID" value="CAD8071854.1"/>
    <property type="molecule type" value="Genomic_DNA"/>
</dbReference>
<sequence>MIQKQVIYLLVLIIIGNTITVDTTVHCDCSELRSQDCQFSKYCYWNDNYCQSYPNKCAIFTTQSQCTPSLTNYLCKWDDNSCVSHLYKCDEFSSNSDCPCYWNLDNECAEFKGCSSYDENNCPASQGCVYKISECQAEDYIDCSDQTLATCSGKQGMFSACAVNNDNECDSYSLFSECSDLNNFKTKCVEFGCKFENNECQKIECEDLSIENCTSVNIDTETKMLCVVQQQKCVEAQNTNHLNIDSCYMSTNGNYKWIGSCVQCESLVYSILLTYISLFLVVYL</sequence>
<name>A0A8S1M979_PARPR</name>
<feature type="signal peptide" evidence="1">
    <location>
        <begin position="1"/>
        <end position="20"/>
    </location>
</feature>
<accession>A0A8S1M979</accession>
<evidence type="ECO:0008006" key="4">
    <source>
        <dbReference type="Google" id="ProtNLM"/>
    </source>
</evidence>
<dbReference type="Proteomes" id="UP000688137">
    <property type="component" value="Unassembled WGS sequence"/>
</dbReference>
<evidence type="ECO:0000313" key="2">
    <source>
        <dbReference type="EMBL" id="CAD8071854.1"/>
    </source>
</evidence>
<reference evidence="2" key="1">
    <citation type="submission" date="2021-01" db="EMBL/GenBank/DDBJ databases">
        <authorList>
            <consortium name="Genoscope - CEA"/>
            <person name="William W."/>
        </authorList>
    </citation>
    <scope>NUCLEOTIDE SEQUENCE</scope>
</reference>
<evidence type="ECO:0000313" key="3">
    <source>
        <dbReference type="Proteomes" id="UP000688137"/>
    </source>
</evidence>
<dbReference type="OMA" id="FGCKFEN"/>
<keyword evidence="1" id="KW-0732">Signal</keyword>